<accession>A0A8T0I975</accession>
<sequence length="124" mass="14156">MLRVANECKLDSSSPRGPHSFRNFSRVVWSSGGMLKAAKMHLTKVSSVGYIVEKTKFPRRIFVATSVITFFTCFNWQHFGFQAVVSWNLFKDSTRTRFSFVSSRAFFLHGSSLSRCKALLSNEM</sequence>
<gene>
    <name evidence="1" type="ORF">KC19_4G088300</name>
</gene>
<comment type="caution">
    <text evidence="1">The sequence shown here is derived from an EMBL/GenBank/DDBJ whole genome shotgun (WGS) entry which is preliminary data.</text>
</comment>
<reference evidence="1" key="1">
    <citation type="submission" date="2020-06" db="EMBL/GenBank/DDBJ databases">
        <title>WGS assembly of Ceratodon purpureus strain R40.</title>
        <authorList>
            <person name="Carey S.B."/>
            <person name="Jenkins J."/>
            <person name="Shu S."/>
            <person name="Lovell J.T."/>
            <person name="Sreedasyam A."/>
            <person name="Maumus F."/>
            <person name="Tiley G.P."/>
            <person name="Fernandez-Pozo N."/>
            <person name="Barry K."/>
            <person name="Chen C."/>
            <person name="Wang M."/>
            <person name="Lipzen A."/>
            <person name="Daum C."/>
            <person name="Saski C.A."/>
            <person name="Payton A.C."/>
            <person name="Mcbreen J.C."/>
            <person name="Conrad R.E."/>
            <person name="Kollar L.M."/>
            <person name="Olsson S."/>
            <person name="Huttunen S."/>
            <person name="Landis J.B."/>
            <person name="Wickett N.J."/>
            <person name="Johnson M.G."/>
            <person name="Rensing S.A."/>
            <person name="Grimwood J."/>
            <person name="Schmutz J."/>
            <person name="Mcdaniel S.F."/>
        </authorList>
    </citation>
    <scope>NUCLEOTIDE SEQUENCE</scope>
    <source>
        <strain evidence="1">R40</strain>
    </source>
</reference>
<dbReference type="Proteomes" id="UP000822688">
    <property type="component" value="Chromosome 4"/>
</dbReference>
<name>A0A8T0I975_CERPU</name>
<proteinExistence type="predicted"/>
<keyword evidence="2" id="KW-1185">Reference proteome</keyword>
<evidence type="ECO:0000313" key="2">
    <source>
        <dbReference type="Proteomes" id="UP000822688"/>
    </source>
</evidence>
<dbReference type="AlphaFoldDB" id="A0A8T0I975"/>
<organism evidence="1 2">
    <name type="scientific">Ceratodon purpureus</name>
    <name type="common">Fire moss</name>
    <name type="synonym">Dicranum purpureum</name>
    <dbReference type="NCBI Taxonomy" id="3225"/>
    <lineage>
        <taxon>Eukaryota</taxon>
        <taxon>Viridiplantae</taxon>
        <taxon>Streptophyta</taxon>
        <taxon>Embryophyta</taxon>
        <taxon>Bryophyta</taxon>
        <taxon>Bryophytina</taxon>
        <taxon>Bryopsida</taxon>
        <taxon>Dicranidae</taxon>
        <taxon>Pseudoditrichales</taxon>
        <taxon>Ditrichaceae</taxon>
        <taxon>Ceratodon</taxon>
    </lineage>
</organism>
<evidence type="ECO:0000313" key="1">
    <source>
        <dbReference type="EMBL" id="KAG0579291.1"/>
    </source>
</evidence>
<dbReference type="EMBL" id="CM026424">
    <property type="protein sequence ID" value="KAG0579291.1"/>
    <property type="molecule type" value="Genomic_DNA"/>
</dbReference>
<protein>
    <submittedName>
        <fullName evidence="1">Uncharacterized protein</fullName>
    </submittedName>
</protein>